<dbReference type="Gene3D" id="1.20.200.10">
    <property type="entry name" value="Fumarase/aspartase (Central domain)"/>
    <property type="match status" value="1"/>
</dbReference>
<keyword evidence="4" id="KW-0028">Amino-acid biosynthesis</keyword>
<evidence type="ECO:0000313" key="9">
    <source>
        <dbReference type="EMBL" id="GEN59293.1"/>
    </source>
</evidence>
<feature type="domain" description="Fumarate lyase N-terminal" evidence="7">
    <location>
        <begin position="101"/>
        <end position="304"/>
    </location>
</feature>
<evidence type="ECO:0000256" key="5">
    <source>
        <dbReference type="ARBA" id="ARBA00023239"/>
    </source>
</evidence>
<dbReference type="PRINTS" id="PR00145">
    <property type="entry name" value="ARGSUCLYASE"/>
</dbReference>
<evidence type="ECO:0000256" key="3">
    <source>
        <dbReference type="ARBA" id="ARBA00012338"/>
    </source>
</evidence>
<evidence type="ECO:0000256" key="6">
    <source>
        <dbReference type="NCBIfam" id="TIGR00838"/>
    </source>
</evidence>
<dbReference type="PANTHER" id="PTHR43814:SF1">
    <property type="entry name" value="ARGININOSUCCINATE LYASE"/>
    <property type="match status" value="1"/>
</dbReference>
<name>A0A511X8M8_9PROT</name>
<proteinExistence type="predicted"/>
<dbReference type="EMBL" id="BJYF01000006">
    <property type="protein sequence ID" value="GEN59293.1"/>
    <property type="molecule type" value="Genomic_DNA"/>
</dbReference>
<dbReference type="RefSeq" id="WP_170230055.1">
    <property type="nucleotide sequence ID" value="NZ_BJYF01000006.1"/>
</dbReference>
<dbReference type="PRINTS" id="PR00149">
    <property type="entry name" value="FUMRATELYASE"/>
</dbReference>
<dbReference type="UniPathway" id="UPA00068">
    <property type="reaction ID" value="UER00114"/>
</dbReference>
<protein>
    <recommendedName>
        <fullName evidence="3 6">Argininosuccinate lyase</fullName>
        <ecNumber evidence="3 6">4.3.2.1</ecNumber>
    </recommendedName>
</protein>
<comment type="caution">
    <text evidence="9">The sequence shown here is derived from an EMBL/GenBank/DDBJ whole genome shotgun (WGS) entry which is preliminary data.</text>
</comment>
<dbReference type="InterPro" id="IPR009049">
    <property type="entry name" value="Argininosuccinate_lyase"/>
</dbReference>
<evidence type="ECO:0000256" key="2">
    <source>
        <dbReference type="ARBA" id="ARBA00004941"/>
    </source>
</evidence>
<dbReference type="InterPro" id="IPR024083">
    <property type="entry name" value="Fumarase/histidase_N"/>
</dbReference>
<evidence type="ECO:0000259" key="7">
    <source>
        <dbReference type="Pfam" id="PF00206"/>
    </source>
</evidence>
<comment type="pathway">
    <text evidence="2">Amino-acid biosynthesis; L-arginine biosynthesis; L-arginine from L-ornithine and carbamoyl phosphate: step 3/3.</text>
</comment>
<dbReference type="NCBIfam" id="TIGR00838">
    <property type="entry name" value="argH"/>
    <property type="match status" value="1"/>
</dbReference>
<dbReference type="AlphaFoldDB" id="A0A511X8M8"/>
<dbReference type="Pfam" id="PF00206">
    <property type="entry name" value="Lyase_1"/>
    <property type="match status" value="1"/>
</dbReference>
<dbReference type="PANTHER" id="PTHR43814">
    <property type="entry name" value="ARGININOSUCCINATE LYASE"/>
    <property type="match status" value="1"/>
</dbReference>
<keyword evidence="5 9" id="KW-0456">Lyase</keyword>
<gene>
    <name evidence="9" type="primary">argH_1</name>
    <name evidence="9" type="ORF">ANI02nite_11770</name>
</gene>
<dbReference type="SUPFAM" id="SSF48557">
    <property type="entry name" value="L-aspartase-like"/>
    <property type="match status" value="1"/>
</dbReference>
<dbReference type="GO" id="GO:0042450">
    <property type="term" value="P:L-arginine biosynthetic process via ornithine"/>
    <property type="evidence" value="ECO:0007669"/>
    <property type="project" value="UniProtKB-UniRule"/>
</dbReference>
<keyword evidence="10" id="KW-1185">Reference proteome</keyword>
<dbReference type="STRING" id="1120919.GCA_000429165_02098"/>
<dbReference type="GO" id="GO:0005829">
    <property type="term" value="C:cytosol"/>
    <property type="evidence" value="ECO:0007669"/>
    <property type="project" value="TreeGrafter"/>
</dbReference>
<evidence type="ECO:0000256" key="1">
    <source>
        <dbReference type="ARBA" id="ARBA00000985"/>
    </source>
</evidence>
<evidence type="ECO:0000259" key="8">
    <source>
        <dbReference type="Pfam" id="PF14698"/>
    </source>
</evidence>
<evidence type="ECO:0000256" key="4">
    <source>
        <dbReference type="ARBA" id="ARBA00022571"/>
    </source>
</evidence>
<dbReference type="Proteomes" id="UP000321635">
    <property type="component" value="Unassembled WGS sequence"/>
</dbReference>
<sequence length="502" mass="54832">MQSDQAYQGFRASGGRLTEEPLKHIDFHRSNLLGESIHGIHAFDKAHVVMMTETGVITAATGKMLLEGLRQMEEDGMEEARARADGGMHSGEHYLINLYGEDIGGRIHLGRSSGDLIEVARRITFKRHVQALARSLIALRGALLDRAAGAVDVVMPGYTHGQHAQPTTFAHWATMFEICFARDMDRLASFYERVDRSPAGAAILTGSDFPFDRQRTSDLLGFAAPLDHTMDAILSHDLEMEYACTLSVAAQTLGRIADDLFLWSTAEFRMVELPDRYCGTSSIMPQKKNPDALEDMKGLAAQSLGFLVTVFSAEKGPTGFPIMERRNTQAILWECGRGLALRLGAASGLIEDVTLHTERMAALAGANWAQVTDLSSALVRYSGRDWRSAHHLVACFVRDCIDGGLTPATCTTEDLDRSAKALGAPPPGLSKDIFAKAMDPLHFVEQRTLLGGPASVSMEQRVLAARAGLRKDKDRLAGWEAQDRQAAKLLEDAIDRIVTAEG</sequence>
<dbReference type="Gene3D" id="1.10.40.30">
    <property type="entry name" value="Fumarase/aspartase (C-terminal domain)"/>
    <property type="match status" value="1"/>
</dbReference>
<dbReference type="EC" id="4.3.2.1" evidence="3 6"/>
<dbReference type="InterPro" id="IPR029419">
    <property type="entry name" value="Arg_succ_lyase_C"/>
</dbReference>
<dbReference type="InterPro" id="IPR008948">
    <property type="entry name" value="L-Aspartase-like"/>
</dbReference>
<dbReference type="InterPro" id="IPR000362">
    <property type="entry name" value="Fumarate_lyase_fam"/>
</dbReference>
<organism evidence="9 10">
    <name type="scientific">Acetobacter nitrogenifigens DSM 23921 = NBRC 105050</name>
    <dbReference type="NCBI Taxonomy" id="1120919"/>
    <lineage>
        <taxon>Bacteria</taxon>
        <taxon>Pseudomonadati</taxon>
        <taxon>Pseudomonadota</taxon>
        <taxon>Alphaproteobacteria</taxon>
        <taxon>Acetobacterales</taxon>
        <taxon>Acetobacteraceae</taxon>
        <taxon>Acetobacter</taxon>
    </lineage>
</organism>
<evidence type="ECO:0000313" key="10">
    <source>
        <dbReference type="Proteomes" id="UP000321635"/>
    </source>
</evidence>
<reference evidence="9 10" key="1">
    <citation type="submission" date="2019-07" db="EMBL/GenBank/DDBJ databases">
        <title>Whole genome shotgun sequence of Acetobacter nitrogenifigens NBRC 105050.</title>
        <authorList>
            <person name="Hosoyama A."/>
            <person name="Uohara A."/>
            <person name="Ohji S."/>
            <person name="Ichikawa N."/>
        </authorList>
    </citation>
    <scope>NUCLEOTIDE SEQUENCE [LARGE SCALE GENOMIC DNA]</scope>
    <source>
        <strain evidence="9 10">NBRC 105050</strain>
    </source>
</reference>
<dbReference type="CDD" id="cd01359">
    <property type="entry name" value="Argininosuccinate_lyase"/>
    <property type="match status" value="1"/>
</dbReference>
<comment type="catalytic activity">
    <reaction evidence="1">
        <text>2-(N(omega)-L-arginino)succinate = fumarate + L-arginine</text>
        <dbReference type="Rhea" id="RHEA:24020"/>
        <dbReference type="ChEBI" id="CHEBI:29806"/>
        <dbReference type="ChEBI" id="CHEBI:32682"/>
        <dbReference type="ChEBI" id="CHEBI:57472"/>
        <dbReference type="EC" id="4.3.2.1"/>
    </reaction>
</comment>
<dbReference type="Gene3D" id="1.10.275.10">
    <property type="entry name" value="Fumarase/aspartase (N-terminal domain)"/>
    <property type="match status" value="1"/>
</dbReference>
<dbReference type="Pfam" id="PF14698">
    <property type="entry name" value="ASL_C2"/>
    <property type="match status" value="1"/>
</dbReference>
<accession>A0A511X8M8</accession>
<keyword evidence="4" id="KW-0055">Arginine biosynthesis</keyword>
<dbReference type="InterPro" id="IPR022761">
    <property type="entry name" value="Fumarate_lyase_N"/>
</dbReference>
<feature type="domain" description="Argininosuccinate lyase C-terminal" evidence="8">
    <location>
        <begin position="369"/>
        <end position="445"/>
    </location>
</feature>
<dbReference type="GO" id="GO:0004056">
    <property type="term" value="F:argininosuccinate lyase activity"/>
    <property type="evidence" value="ECO:0007669"/>
    <property type="project" value="UniProtKB-UniRule"/>
</dbReference>